<evidence type="ECO:0000313" key="2">
    <source>
        <dbReference type="Proteomes" id="UP001174934"/>
    </source>
</evidence>
<name>A0AA39WTY9_9PEZI</name>
<evidence type="ECO:0000313" key="1">
    <source>
        <dbReference type="EMBL" id="KAK0621569.1"/>
    </source>
</evidence>
<proteinExistence type="predicted"/>
<dbReference type="Proteomes" id="UP001174934">
    <property type="component" value="Unassembled WGS sequence"/>
</dbReference>
<reference evidence="1" key="1">
    <citation type="submission" date="2023-06" db="EMBL/GenBank/DDBJ databases">
        <title>Genome-scale phylogeny and comparative genomics of the fungal order Sordariales.</title>
        <authorList>
            <consortium name="Lawrence Berkeley National Laboratory"/>
            <person name="Hensen N."/>
            <person name="Bonometti L."/>
            <person name="Westerberg I."/>
            <person name="Brannstrom I.O."/>
            <person name="Guillou S."/>
            <person name="Cros-Aarteil S."/>
            <person name="Calhoun S."/>
            <person name="Haridas S."/>
            <person name="Kuo A."/>
            <person name="Mondo S."/>
            <person name="Pangilinan J."/>
            <person name="Riley R."/>
            <person name="LaButti K."/>
            <person name="Andreopoulos B."/>
            <person name="Lipzen A."/>
            <person name="Chen C."/>
            <person name="Yanf M."/>
            <person name="Daum C."/>
            <person name="Ng V."/>
            <person name="Clum A."/>
            <person name="Steindorff A."/>
            <person name="Ohm R."/>
            <person name="Martin F."/>
            <person name="Silar P."/>
            <person name="Natvig D."/>
            <person name="Lalanne C."/>
            <person name="Gautier V."/>
            <person name="Ament-velasquez S.L."/>
            <person name="Kruys A."/>
            <person name="Hutchinson M.I."/>
            <person name="Powell A.J."/>
            <person name="Barry K."/>
            <person name="Miller A.N."/>
            <person name="Grigoriev I.V."/>
            <person name="Debuchy R."/>
            <person name="Gladieux P."/>
            <person name="Thoren M.H."/>
            <person name="Johannesson H."/>
        </authorList>
    </citation>
    <scope>NUCLEOTIDE SEQUENCE</scope>
    <source>
        <strain evidence="1">SMH3391-2</strain>
    </source>
</reference>
<organism evidence="1 2">
    <name type="scientific">Bombardia bombarda</name>
    <dbReference type="NCBI Taxonomy" id="252184"/>
    <lineage>
        <taxon>Eukaryota</taxon>
        <taxon>Fungi</taxon>
        <taxon>Dikarya</taxon>
        <taxon>Ascomycota</taxon>
        <taxon>Pezizomycotina</taxon>
        <taxon>Sordariomycetes</taxon>
        <taxon>Sordariomycetidae</taxon>
        <taxon>Sordariales</taxon>
        <taxon>Lasiosphaeriaceae</taxon>
        <taxon>Bombardia</taxon>
    </lineage>
</organism>
<protein>
    <submittedName>
        <fullName evidence="1">Uncharacterized protein</fullName>
    </submittedName>
</protein>
<gene>
    <name evidence="1" type="ORF">B0T17DRAFT_534435</name>
</gene>
<sequence length="71" mass="7796">MGRARAAPKRTAVTLIQRIFAVLTVSSSSGGLRFDFSSRRYYLCNITGHLGGRLGVIVDLITRMCFHCSCS</sequence>
<dbReference type="EMBL" id="JAULSR010000004">
    <property type="protein sequence ID" value="KAK0621569.1"/>
    <property type="molecule type" value="Genomic_DNA"/>
</dbReference>
<comment type="caution">
    <text evidence="1">The sequence shown here is derived from an EMBL/GenBank/DDBJ whole genome shotgun (WGS) entry which is preliminary data.</text>
</comment>
<accession>A0AA39WTY9</accession>
<dbReference type="AlphaFoldDB" id="A0AA39WTY9"/>
<keyword evidence="2" id="KW-1185">Reference proteome</keyword>